<dbReference type="Pfam" id="PF17482">
    <property type="entry name" value="Phage_sheath_1C"/>
    <property type="match status" value="1"/>
</dbReference>
<dbReference type="EMBL" id="JACGWS010000019">
    <property type="protein sequence ID" value="MBC8757372.1"/>
    <property type="molecule type" value="Genomic_DNA"/>
</dbReference>
<comment type="caution">
    <text evidence="3">The sequence shown here is derived from an EMBL/GenBank/DDBJ whole genome shotgun (WGS) entry which is preliminary data.</text>
</comment>
<comment type="similarity">
    <text evidence="1">Belongs to the myoviridae tail sheath protein family.</text>
</comment>
<dbReference type="Gene3D" id="3.40.50.11780">
    <property type="match status" value="2"/>
</dbReference>
<organism evidence="3 4">
    <name type="scientific">Kordia aestuariivivens</name>
    <dbReference type="NCBI Taxonomy" id="2759037"/>
    <lineage>
        <taxon>Bacteria</taxon>
        <taxon>Pseudomonadati</taxon>
        <taxon>Bacteroidota</taxon>
        <taxon>Flavobacteriia</taxon>
        <taxon>Flavobacteriales</taxon>
        <taxon>Flavobacteriaceae</taxon>
        <taxon>Kordia</taxon>
    </lineage>
</organism>
<evidence type="ECO:0000259" key="2">
    <source>
        <dbReference type="Pfam" id="PF17482"/>
    </source>
</evidence>
<gene>
    <name evidence="3" type="ORF">H2O64_22070</name>
</gene>
<name>A0ABR7QFN3_9FLAO</name>
<sequence>MASTLKTPGVYIEEIVKFPPSVAQVETAIPAFIGYTEKATNKIEGDLSMVPTRITSLLEYERFFGGAKSETTIEVNVTDDVDGNQSIVVTQPKSKEPFIMYYSLQLYFANGGGPCYITSVGDYSGIVTAVKLTDGLNEVAKVDEPTLLLFPDATRADGVLPAEFYGLYNEALAQCNKLQDRFTIIDSLSYDGSTSVDQNVIDLRGVISSEKDFAKYGAVYYPHLETILNYKIDAERIIIKHIDNHEAAGAADEITGNLTSIDASFSGKVDSVLENLGTFLTDGFSGKLADVLDYLYNDDSDVPNEGFNIGDADDNNKNFASPRPATLAEKLEDLLDGLEEVIILKNKAKVEGSAAKSALEGELSVGELATLQTAIDALTDLFEADDTIEDKYDELRKLTNSLNTVIADGGDEAEVEGIVEDNDSNILEVVEGFLDATFDYSTPADGVPTLFDDVITNWDALKLAIDTEIVKDTNNGSMHGRSLSSLEAEDNATYNKIKTAINNLPMELPPSSAIAGVYARIDSTRGVWKAPANVSLNYVVKPTVRVTNDIQDGLNVDTTAGKSINAIRSFTGKGVMVWGARTLAGNDNEWRYVSVRRFFNMVEESVKKASDQFVFEANDANTWVRIRSMIENFLTNQWKAGALAGATTDDAYYVKVGLNQTMTAEDILNGIMNVEIGMAVVRPAEFIVLKFSHKMQES</sequence>
<accession>A0ABR7QFN3</accession>
<reference evidence="3 4" key="1">
    <citation type="submission" date="2020-07" db="EMBL/GenBank/DDBJ databases">
        <title>Description of Kordia aestuariivivens sp. nov., isolated from a tidal flat.</title>
        <authorList>
            <person name="Park S."/>
            <person name="Yoon J.-H."/>
        </authorList>
    </citation>
    <scope>NUCLEOTIDE SEQUENCE [LARGE SCALE GENOMIC DNA]</scope>
    <source>
        <strain evidence="3 4">YSTF-M3</strain>
    </source>
</reference>
<evidence type="ECO:0000313" key="4">
    <source>
        <dbReference type="Proteomes" id="UP000619238"/>
    </source>
</evidence>
<dbReference type="PANTHER" id="PTHR35861">
    <property type="match status" value="1"/>
</dbReference>
<dbReference type="RefSeq" id="WP_187564413.1">
    <property type="nucleotide sequence ID" value="NZ_JACGWS010000019.1"/>
</dbReference>
<feature type="domain" description="Tail sheath protein C-terminal" evidence="2">
    <location>
        <begin position="587"/>
        <end position="691"/>
    </location>
</feature>
<evidence type="ECO:0000256" key="1">
    <source>
        <dbReference type="ARBA" id="ARBA00008005"/>
    </source>
</evidence>
<protein>
    <submittedName>
        <fullName evidence="3">Phage tail sheath subtilisin-like domain-containing protein</fullName>
    </submittedName>
</protein>
<proteinExistence type="inferred from homology"/>
<dbReference type="PANTHER" id="PTHR35861:SF1">
    <property type="entry name" value="PHAGE TAIL SHEATH PROTEIN"/>
    <property type="match status" value="1"/>
</dbReference>
<dbReference type="InterPro" id="IPR052042">
    <property type="entry name" value="Tail_sheath_structural"/>
</dbReference>
<dbReference type="Proteomes" id="UP000619238">
    <property type="component" value="Unassembled WGS sequence"/>
</dbReference>
<keyword evidence="4" id="KW-1185">Reference proteome</keyword>
<dbReference type="InterPro" id="IPR020287">
    <property type="entry name" value="Tail_sheath_C"/>
</dbReference>
<evidence type="ECO:0000313" key="3">
    <source>
        <dbReference type="EMBL" id="MBC8757372.1"/>
    </source>
</evidence>